<keyword evidence="1" id="KW-0472">Membrane</keyword>
<feature type="transmembrane region" description="Helical" evidence="1">
    <location>
        <begin position="274"/>
        <end position="294"/>
    </location>
</feature>
<dbReference type="EMBL" id="JACHGX010000017">
    <property type="protein sequence ID" value="MBB6091013.1"/>
    <property type="molecule type" value="Genomic_DNA"/>
</dbReference>
<comment type="caution">
    <text evidence="2">The sequence shown here is derived from an EMBL/GenBank/DDBJ whole genome shotgun (WGS) entry which is preliminary data.</text>
</comment>
<dbReference type="GeneID" id="68693042"/>
<dbReference type="AlphaFoldDB" id="A0A841HEA9"/>
<protein>
    <recommendedName>
        <fullName evidence="4">Glycosyltransferase RgtA/B/C/D-like domain-containing protein</fullName>
    </recommendedName>
</protein>
<evidence type="ECO:0000313" key="2">
    <source>
        <dbReference type="EMBL" id="MBB6091013.1"/>
    </source>
</evidence>
<evidence type="ECO:0000256" key="1">
    <source>
        <dbReference type="SAM" id="Phobius"/>
    </source>
</evidence>
<feature type="transmembrane region" description="Helical" evidence="1">
    <location>
        <begin position="299"/>
        <end position="316"/>
    </location>
</feature>
<feature type="transmembrane region" description="Helical" evidence="1">
    <location>
        <begin position="57"/>
        <end position="76"/>
    </location>
</feature>
<feature type="transmembrane region" description="Helical" evidence="1">
    <location>
        <begin position="168"/>
        <end position="191"/>
    </location>
</feature>
<keyword evidence="1" id="KW-0812">Transmembrane</keyword>
<keyword evidence="1" id="KW-1133">Transmembrane helix</keyword>
<evidence type="ECO:0008006" key="4">
    <source>
        <dbReference type="Google" id="ProtNLM"/>
    </source>
</evidence>
<sequence length="349" mass="38911">MSEQIENPLDKRNNPTDLKNRTVLQVSMIAVGLFQMGISAFDTLYFDRELAADVSGVWIPFANKVLAGGAPYLAHWDNKPPLFQFVNILAAATDHYVLFFYITMGLANGIAAVLLWRVCRQFGYDRIGLVAGFIFLAFMAISSFRINPRQYANVLMLLALLTTSSLRSGAYIAGAGLFSQFSALLIPAIILSRYPEVDNPKQWLISFLTSGLLTVIATFGVVAVIWNVEAAVTGFKYSFLSSGEYVAHYGTQDISMYADPFGWIYREYLMFQDWMVLLFGSVIGSAIIIFTQLYNQSRFGIVMILSALLMLFQTTIRTAPVYSVAWVPFFAVLTAIAADYGLRNRPDKT</sequence>
<reference evidence="2" key="1">
    <citation type="submission" date="2020-08" db="EMBL/GenBank/DDBJ databases">
        <title>Genomic Encyclopedia of Type Strains, Phase IV (KMG-IV): sequencing the most valuable type-strain genomes for metagenomic binning, comparative biology and taxonomic classification.</title>
        <authorList>
            <person name="Goeker M."/>
        </authorList>
    </citation>
    <scope>NUCLEOTIDE SEQUENCE</scope>
    <source>
        <strain evidence="2">DSM 669</strain>
    </source>
</reference>
<feature type="transmembrane region" description="Helical" evidence="1">
    <location>
        <begin position="322"/>
        <end position="342"/>
    </location>
</feature>
<feature type="transmembrane region" description="Helical" evidence="1">
    <location>
        <begin position="128"/>
        <end position="148"/>
    </location>
</feature>
<feature type="transmembrane region" description="Helical" evidence="1">
    <location>
        <begin position="203"/>
        <end position="226"/>
    </location>
</feature>
<evidence type="ECO:0000313" key="3">
    <source>
        <dbReference type="Proteomes" id="UP000642919"/>
    </source>
</evidence>
<dbReference type="RefSeq" id="WP_010901992.1">
    <property type="nucleotide sequence ID" value="NZ_JACHGX010000017.1"/>
</dbReference>
<dbReference type="OMA" id="HYWILAL"/>
<gene>
    <name evidence="2" type="ORF">HNR49_002403</name>
</gene>
<proteinExistence type="predicted"/>
<name>A0A841HEA9_HALSI</name>
<organism evidence="2 3">
    <name type="scientific">Halobacterium salinarum</name>
    <name type="common">Halobacterium halobium</name>
    <dbReference type="NCBI Taxonomy" id="2242"/>
    <lineage>
        <taxon>Archaea</taxon>
        <taxon>Methanobacteriati</taxon>
        <taxon>Methanobacteriota</taxon>
        <taxon>Stenosarchaea group</taxon>
        <taxon>Halobacteria</taxon>
        <taxon>Halobacteriales</taxon>
        <taxon>Halobacteriaceae</taxon>
        <taxon>Halobacterium</taxon>
    </lineage>
</organism>
<dbReference type="Proteomes" id="UP000642919">
    <property type="component" value="Unassembled WGS sequence"/>
</dbReference>
<accession>A0A841HEA9</accession>
<feature type="transmembrane region" description="Helical" evidence="1">
    <location>
        <begin position="23"/>
        <end position="45"/>
    </location>
</feature>
<feature type="transmembrane region" description="Helical" evidence="1">
    <location>
        <begin position="96"/>
        <end position="116"/>
    </location>
</feature>